<evidence type="ECO:0000256" key="5">
    <source>
        <dbReference type="ARBA" id="ARBA00023136"/>
    </source>
</evidence>
<evidence type="ECO:0000256" key="1">
    <source>
        <dbReference type="ARBA" id="ARBA00004651"/>
    </source>
</evidence>
<gene>
    <name evidence="10" type="ORF">J2S43_002183</name>
</gene>
<protein>
    <submittedName>
        <fullName evidence="10">ABC transport system permease protein</fullName>
    </submittedName>
</protein>
<feature type="transmembrane region" description="Helical" evidence="7">
    <location>
        <begin position="516"/>
        <end position="544"/>
    </location>
</feature>
<evidence type="ECO:0000259" key="9">
    <source>
        <dbReference type="Pfam" id="PF12704"/>
    </source>
</evidence>
<proteinExistence type="inferred from homology"/>
<evidence type="ECO:0000313" key="10">
    <source>
        <dbReference type="EMBL" id="MDP9793671.1"/>
    </source>
</evidence>
<dbReference type="InterPro" id="IPR050250">
    <property type="entry name" value="Macrolide_Exporter_MacB"/>
</dbReference>
<evidence type="ECO:0000256" key="7">
    <source>
        <dbReference type="SAM" id="Phobius"/>
    </source>
</evidence>
<comment type="caution">
    <text evidence="10">The sequence shown here is derived from an EMBL/GenBank/DDBJ whole genome shotgun (WGS) entry which is preliminary data.</text>
</comment>
<evidence type="ECO:0000256" key="6">
    <source>
        <dbReference type="ARBA" id="ARBA00038076"/>
    </source>
</evidence>
<evidence type="ECO:0000259" key="8">
    <source>
        <dbReference type="Pfam" id="PF02687"/>
    </source>
</evidence>
<dbReference type="InterPro" id="IPR003838">
    <property type="entry name" value="ABC3_permease_C"/>
</dbReference>
<feature type="transmembrane region" description="Helical" evidence="7">
    <location>
        <begin position="261"/>
        <end position="286"/>
    </location>
</feature>
<dbReference type="Pfam" id="PF02687">
    <property type="entry name" value="FtsX"/>
    <property type="match status" value="2"/>
</dbReference>
<name>A0ABT9MRL6_9ACTN</name>
<evidence type="ECO:0000313" key="11">
    <source>
        <dbReference type="Proteomes" id="UP001240984"/>
    </source>
</evidence>
<sequence>MVLWLLRRDLRRRRAETVLLVVAITAATATLTLGLTLNELASRPYERTRAATAGPDLVIEPGATGPEALDALAAIAARPGVTGTSGPYPLLFLDLDFGALSSRVVVQGRDEAAVTIDQPAVTEGGWVRPGGAVVERAFADAFGMRTGDTVTVNGRALRVEGLAVTAARAPFPNVNWHLPSTLDVWKGGAIWVHRDDIPALAGTQPISYNLNVTIADPAQAPLFTRLPSGEKDTTFRGWHVRRWQDFADTTGRRYGALYETLLIGSWLLTGLAVTGVAGIVGGRVIAQRRRVGLLKAVGAGPGLIAAVHLTEYLLIGLVAAGAGLAAGWLAAPVLFRPSVGLMGTIGTAPPPAGLVWPVVALALAIAVAATLGQVLRAAGTDTVHALADAATPPSRSRLLIGLSRRLPVALLLGVRINARRARRARLTTVNTLITMTALAAVLTGAVQAPGTEDLGGTVIPDVGGDRLRAATVLLIVLVCGLALLNTAVTTATAALDARQPLAVARSLGATPAQAGLGLAVSQVLPALPGVAGGALFGVALQRFFHETYGPEPYAPAWWLVAAATVVLLVVAALTAVPAVATARRPVADALRH</sequence>
<feature type="domain" description="ABC3 transporter permease C-terminal" evidence="8">
    <location>
        <begin position="264"/>
        <end position="379"/>
    </location>
</feature>
<keyword evidence="3 7" id="KW-0812">Transmembrane</keyword>
<evidence type="ECO:0000256" key="2">
    <source>
        <dbReference type="ARBA" id="ARBA00022475"/>
    </source>
</evidence>
<dbReference type="Pfam" id="PF12704">
    <property type="entry name" value="MacB_PCD"/>
    <property type="match status" value="1"/>
</dbReference>
<organism evidence="10 11">
    <name type="scientific">Catenuloplanes nepalensis</name>
    <dbReference type="NCBI Taxonomy" id="587533"/>
    <lineage>
        <taxon>Bacteria</taxon>
        <taxon>Bacillati</taxon>
        <taxon>Actinomycetota</taxon>
        <taxon>Actinomycetes</taxon>
        <taxon>Micromonosporales</taxon>
        <taxon>Micromonosporaceae</taxon>
        <taxon>Catenuloplanes</taxon>
    </lineage>
</organism>
<feature type="transmembrane region" description="Helical" evidence="7">
    <location>
        <begin position="556"/>
        <end position="582"/>
    </location>
</feature>
<evidence type="ECO:0000256" key="3">
    <source>
        <dbReference type="ARBA" id="ARBA00022692"/>
    </source>
</evidence>
<comment type="similarity">
    <text evidence="6">Belongs to the ABC-4 integral membrane protein family.</text>
</comment>
<feature type="domain" description="ABC3 transporter permease C-terminal" evidence="8">
    <location>
        <begin position="473"/>
        <end position="583"/>
    </location>
</feature>
<feature type="transmembrane region" description="Helical" evidence="7">
    <location>
        <begin position="312"/>
        <end position="334"/>
    </location>
</feature>
<feature type="transmembrane region" description="Helical" evidence="7">
    <location>
        <begin position="469"/>
        <end position="495"/>
    </location>
</feature>
<keyword evidence="5 7" id="KW-0472">Membrane</keyword>
<keyword evidence="11" id="KW-1185">Reference proteome</keyword>
<dbReference type="InterPro" id="IPR025857">
    <property type="entry name" value="MacB_PCD"/>
</dbReference>
<comment type="subcellular location">
    <subcellularLocation>
        <location evidence="1">Cell membrane</location>
        <topology evidence="1">Multi-pass membrane protein</topology>
    </subcellularLocation>
</comment>
<feature type="transmembrane region" description="Helical" evidence="7">
    <location>
        <begin position="429"/>
        <end position="449"/>
    </location>
</feature>
<keyword evidence="2" id="KW-1003">Cell membrane</keyword>
<dbReference type="PANTHER" id="PTHR30572">
    <property type="entry name" value="MEMBRANE COMPONENT OF TRANSPORTER-RELATED"/>
    <property type="match status" value="1"/>
</dbReference>
<accession>A0ABT9MRL6</accession>
<feature type="domain" description="MacB-like periplasmic core" evidence="9">
    <location>
        <begin position="20"/>
        <end position="166"/>
    </location>
</feature>
<dbReference type="PANTHER" id="PTHR30572:SF4">
    <property type="entry name" value="ABC TRANSPORTER PERMEASE YTRF"/>
    <property type="match status" value="1"/>
</dbReference>
<evidence type="ECO:0000256" key="4">
    <source>
        <dbReference type="ARBA" id="ARBA00022989"/>
    </source>
</evidence>
<feature type="transmembrane region" description="Helical" evidence="7">
    <location>
        <begin position="354"/>
        <end position="375"/>
    </location>
</feature>
<dbReference type="Proteomes" id="UP001240984">
    <property type="component" value="Unassembled WGS sequence"/>
</dbReference>
<reference evidence="10 11" key="1">
    <citation type="submission" date="2023-07" db="EMBL/GenBank/DDBJ databases">
        <title>Sequencing the genomes of 1000 actinobacteria strains.</title>
        <authorList>
            <person name="Klenk H.-P."/>
        </authorList>
    </citation>
    <scope>NUCLEOTIDE SEQUENCE [LARGE SCALE GENOMIC DNA]</scope>
    <source>
        <strain evidence="10 11">DSM 44710</strain>
    </source>
</reference>
<keyword evidence="4 7" id="KW-1133">Transmembrane helix</keyword>
<dbReference type="EMBL" id="JAUSRA010000001">
    <property type="protein sequence ID" value="MDP9793671.1"/>
    <property type="molecule type" value="Genomic_DNA"/>
</dbReference>